<evidence type="ECO:0000256" key="1">
    <source>
        <dbReference type="SAM" id="MobiDB-lite"/>
    </source>
</evidence>
<dbReference type="RNAct" id="Q8C9F4">
    <property type="molecule type" value="protein"/>
</dbReference>
<reference evidence="2" key="7">
    <citation type="journal article" date="2005" name="Science">
        <title>The Transcriptional Landscape of the Mammalian Genome.</title>
        <authorList>
            <consortium name="The FANTOM Consortium"/>
            <consortium name="Riken Genome Exploration Research Group and Genome Science Group (Genome Network Project Core Group)"/>
        </authorList>
    </citation>
    <scope>NUCLEOTIDE SEQUENCE</scope>
    <source>
        <strain evidence="2">C57BL/6J</strain>
        <tissue evidence="2">Thymus</tissue>
    </source>
</reference>
<gene>
    <name evidence="3" type="primary">Gm9949</name>
    <name evidence="3" type="synonym">EG225609</name>
</gene>
<dbReference type="AlphaFoldDB" id="Q8C9F4"/>
<reference evidence="2" key="2">
    <citation type="journal article" date="2000" name="Genome Res.">
        <title>Normalization and subtraction of cap-trapper-selected cDNAs to prepare full-length cDNA libraries for rapid discovery of new genes.</title>
        <authorList>
            <person name="Carninci P."/>
            <person name="Shibata Y."/>
            <person name="Hayatsu N."/>
            <person name="Sugahara Y."/>
            <person name="Shibata K."/>
            <person name="Itoh M."/>
            <person name="Konno H."/>
            <person name="Okazaki Y."/>
            <person name="Muramatsu M."/>
            <person name="Hayashizaki Y."/>
        </authorList>
    </citation>
    <scope>NUCLEOTIDE SEQUENCE</scope>
    <source>
        <strain evidence="2">C57BL/6J</strain>
        <tissue evidence="2">Thymus</tissue>
    </source>
</reference>
<dbReference type="EMBL" id="AK042188">
    <property type="protein sequence ID" value="BAC31193.1"/>
    <property type="molecule type" value="mRNA"/>
</dbReference>
<sequence length="104" mass="11625">MTAVSWSNREVAVNKPRNTQKQEERNTHKRSCGDMECGPLRHRCPHPVLHRIPLRSLLLGLGYPGLLWPMSLPTVLPLVDDVKTLISGPSSDKLPVTSPSPWQP</sequence>
<dbReference type="KEGG" id="mmu:225609"/>
<reference evidence="2" key="1">
    <citation type="journal article" date="1999" name="Methods Enzymol.">
        <title>High-efficiency full-length cDNA cloning.</title>
        <authorList>
            <person name="Carninci P."/>
            <person name="Hayashizaki Y."/>
        </authorList>
    </citation>
    <scope>NUCLEOTIDE SEQUENCE</scope>
    <source>
        <strain evidence="2">C57BL/6J</strain>
        <tissue evidence="2">Thymus</tissue>
    </source>
</reference>
<evidence type="ECO:0000313" key="3">
    <source>
        <dbReference type="MGI" id="MGI:3647947"/>
    </source>
</evidence>
<dbReference type="HOGENOM" id="CLU_177907_0_0_1"/>
<name>Q8C9F4_MOUSE</name>
<dbReference type="RefSeq" id="NP_001013776.1">
    <property type="nucleotide sequence ID" value="NM_001013754.2"/>
</dbReference>
<reference evidence="2" key="8">
    <citation type="journal article" date="2005" name="Science">
        <title>Antisense Transcription in the Mammalian Transcriptome.</title>
        <authorList>
            <consortium name="RIKEN Genome Exploration Research Group and Genome Science Group (Genome Network Project Core Group) and the FANTOM Consortium"/>
        </authorList>
    </citation>
    <scope>NUCLEOTIDE SEQUENCE</scope>
    <source>
        <strain evidence="2">C57BL/6J</strain>
        <tissue evidence="2">Thymus</tissue>
    </source>
</reference>
<reference evidence="2" key="3">
    <citation type="journal article" date="2000" name="Genome Res.">
        <title>RIKEN integrated sequence analysis (RISA) system--384-format sequencing pipeline with 384 multicapillary sequencer.</title>
        <authorList>
            <person name="Shibata K."/>
            <person name="Itoh M."/>
            <person name="Aizawa K."/>
            <person name="Nagaoka S."/>
            <person name="Sasaki N."/>
            <person name="Carninci P."/>
            <person name="Konno H."/>
            <person name="Akiyama J."/>
            <person name="Nishi K."/>
            <person name="Kitsunai T."/>
            <person name="Tashiro H."/>
            <person name="Itoh M."/>
            <person name="Sumi N."/>
            <person name="Ishii Y."/>
            <person name="Nakamura S."/>
            <person name="Hazama M."/>
            <person name="Nishine T."/>
            <person name="Harada A."/>
            <person name="Yamamoto R."/>
            <person name="Matsumoto H."/>
            <person name="Sakaguchi S."/>
            <person name="Ikegami T."/>
            <person name="Kashiwagi K."/>
            <person name="Fujiwake S."/>
            <person name="Inoue K."/>
            <person name="Togawa Y."/>
            <person name="Izawa M."/>
            <person name="Ohara E."/>
            <person name="Watahiki M."/>
            <person name="Yoneda Y."/>
            <person name="Ishikawa T."/>
            <person name="Ozawa K."/>
            <person name="Tanaka T."/>
            <person name="Matsuura S."/>
            <person name="Kawai J."/>
            <person name="Okazaki Y."/>
            <person name="Muramatsu M."/>
            <person name="Inoue Y."/>
            <person name="Kira A."/>
            <person name="Hayashizaki Y."/>
        </authorList>
    </citation>
    <scope>NUCLEOTIDE SEQUENCE</scope>
    <source>
        <strain evidence="2">C57BL/6J</strain>
        <tissue evidence="2">Thymus</tissue>
    </source>
</reference>
<feature type="region of interest" description="Disordered" evidence="1">
    <location>
        <begin position="1"/>
        <end position="32"/>
    </location>
</feature>
<protein>
    <submittedName>
        <fullName evidence="2">Uncharacterized protein</fullName>
    </submittedName>
</protein>
<dbReference type="GeneID" id="225609"/>
<dbReference type="UCSC" id="uc008fcz.1">
    <property type="organism name" value="mouse"/>
</dbReference>
<organism evidence="2">
    <name type="scientific">Mus musculus</name>
    <name type="common">Mouse</name>
    <dbReference type="NCBI Taxonomy" id="10090"/>
    <lineage>
        <taxon>Eukaryota</taxon>
        <taxon>Metazoa</taxon>
        <taxon>Chordata</taxon>
        <taxon>Craniata</taxon>
        <taxon>Vertebrata</taxon>
        <taxon>Euteleostomi</taxon>
        <taxon>Mammalia</taxon>
        <taxon>Eutheria</taxon>
        <taxon>Euarchontoglires</taxon>
        <taxon>Glires</taxon>
        <taxon>Rodentia</taxon>
        <taxon>Myomorpha</taxon>
        <taxon>Muroidea</taxon>
        <taxon>Muridae</taxon>
        <taxon>Murinae</taxon>
        <taxon>Mus</taxon>
        <taxon>Mus</taxon>
    </lineage>
</organism>
<reference evidence="2" key="6">
    <citation type="journal article" date="2002" name="Nature">
        <title>Analysis of the mouse transcriptome based on functional annotation of 60,770 full-length cDNAs.</title>
        <authorList>
            <consortium name="The FANTOM Consortium and the RIKEN Genome Exploration Research Group Phase I and II Team"/>
        </authorList>
    </citation>
    <scope>NUCLEOTIDE SEQUENCE</scope>
    <source>
        <strain evidence="2">C57BL/6J</strain>
        <tissue evidence="2">Thymus</tissue>
    </source>
</reference>
<dbReference type="MGI" id="MGI:3647947">
    <property type="gene designation" value="Gm9949"/>
</dbReference>
<reference evidence="2" key="4">
    <citation type="journal article" date="2001" name="Nature">
        <title>Functional annotation of a full-length mouse cDNA collection.</title>
        <authorList>
            <consortium name="The RIKEN Genome Exploration Research Group Phase II Team and the FANTOM Consortium"/>
        </authorList>
    </citation>
    <scope>NUCLEOTIDE SEQUENCE</scope>
    <source>
        <strain evidence="2">C57BL/6J</strain>
        <tissue evidence="2">Thymus</tissue>
    </source>
</reference>
<reference evidence="2" key="5">
    <citation type="submission" date="2001-07" db="EMBL/GenBank/DDBJ databases">
        <authorList>
            <person name="Adachi J."/>
            <person name="Aizawa K."/>
            <person name="Akimura T."/>
            <person name="Arakawa T."/>
            <person name="Bono H."/>
            <person name="Carninci P."/>
            <person name="Fukuda S."/>
            <person name="Furuno M."/>
            <person name="Hanagaki T."/>
            <person name="Hara A."/>
            <person name="Hashizume W."/>
            <person name="Hayashida K."/>
            <person name="Hayatsu N."/>
            <person name="Hiramoto K."/>
            <person name="Hiraoka T."/>
            <person name="Hirozane T."/>
            <person name="Hori F."/>
            <person name="Imotani K."/>
            <person name="Ishii Y."/>
            <person name="Itoh M."/>
            <person name="Kagawa I."/>
            <person name="Kasukawa T."/>
            <person name="Katoh H."/>
            <person name="Kawai J."/>
            <person name="Kojima Y."/>
            <person name="Kondo S."/>
            <person name="Konno H."/>
            <person name="Kouda M."/>
            <person name="Koya S."/>
            <person name="Kurihara C."/>
            <person name="Matsuyama T."/>
            <person name="Miyazaki A."/>
            <person name="Murata M."/>
            <person name="Nakamura M."/>
            <person name="Nishi K."/>
            <person name="Nomura K."/>
            <person name="Numazaki R."/>
            <person name="Ohno M."/>
            <person name="Ohsato N."/>
            <person name="Okazaki Y."/>
            <person name="Saito R."/>
            <person name="Saitoh H."/>
            <person name="Sakai C."/>
            <person name="Sakai K."/>
            <person name="Sakazume N."/>
            <person name="Sano H."/>
            <person name="Sasaki D."/>
            <person name="Shibata K."/>
            <person name="Shinagawa A."/>
            <person name="Shiraki T."/>
            <person name="Sogabe Y."/>
            <person name="Tagami M."/>
            <person name="Tagawa A."/>
            <person name="Takahashi F."/>
            <person name="Takaku-Akahira S."/>
            <person name="Takeda Y."/>
            <person name="Tanaka T."/>
            <person name="Tomaru A."/>
            <person name="Toya T."/>
            <person name="Yasunishi A."/>
            <person name="Muramatsu M."/>
            <person name="Hayashizaki Y."/>
        </authorList>
    </citation>
    <scope>NUCLEOTIDE SEQUENCE</scope>
    <source>
        <strain evidence="2">C57BL/6J</strain>
        <tissue evidence="2">Thymus</tissue>
    </source>
</reference>
<evidence type="ECO:0000313" key="2">
    <source>
        <dbReference type="EMBL" id="BAC31193.1"/>
    </source>
</evidence>
<dbReference type="AGR" id="MGI:3647947"/>
<proteinExistence type="evidence at transcript level"/>
<accession>Q8C9F4</accession>